<feature type="region of interest" description="Disordered" evidence="1">
    <location>
        <begin position="41"/>
        <end position="87"/>
    </location>
</feature>
<dbReference type="InParanoid" id="A0A168L6F2"/>
<sequence>MSASTANAPKIQFACYLCQDHKTFSGRPRLRRHLANIHQQLRNGAPQGRPPKESADFPSEELPCVNEDDEDDEGNCSGSDGESSPIVTIPAEVTVPDNAEIKETNSDNRKRNHQESVLFACQEENADFAISSRTEQIVHALDLIPFSLVGATGTEYNALAHPSVIEKVTGEKDLVVDKTDIKKRKLEETVVSWEK</sequence>
<name>A0A168L6F2_ABSGL</name>
<dbReference type="AlphaFoldDB" id="A0A168L6F2"/>
<proteinExistence type="predicted"/>
<evidence type="ECO:0000256" key="1">
    <source>
        <dbReference type="SAM" id="MobiDB-lite"/>
    </source>
</evidence>
<dbReference type="EMBL" id="LT550677">
    <property type="protein sequence ID" value="SAL96150.1"/>
    <property type="molecule type" value="Genomic_DNA"/>
</dbReference>
<reference evidence="2" key="1">
    <citation type="submission" date="2016-04" db="EMBL/GenBank/DDBJ databases">
        <authorList>
            <person name="Evans L.H."/>
            <person name="Alamgir A."/>
            <person name="Owens N."/>
            <person name="Weber N.D."/>
            <person name="Virtaneva K."/>
            <person name="Barbian K."/>
            <person name="Babar A."/>
            <person name="Rosenke K."/>
        </authorList>
    </citation>
    <scope>NUCLEOTIDE SEQUENCE [LARGE SCALE GENOMIC DNA]</scope>
    <source>
        <strain evidence="2">CBS 101.48</strain>
    </source>
</reference>
<organism evidence="2">
    <name type="scientific">Absidia glauca</name>
    <name type="common">Pin mould</name>
    <dbReference type="NCBI Taxonomy" id="4829"/>
    <lineage>
        <taxon>Eukaryota</taxon>
        <taxon>Fungi</taxon>
        <taxon>Fungi incertae sedis</taxon>
        <taxon>Mucoromycota</taxon>
        <taxon>Mucoromycotina</taxon>
        <taxon>Mucoromycetes</taxon>
        <taxon>Mucorales</taxon>
        <taxon>Cunninghamellaceae</taxon>
        <taxon>Absidia</taxon>
    </lineage>
</organism>
<feature type="compositionally biased region" description="Polar residues" evidence="1">
    <location>
        <begin position="76"/>
        <end position="86"/>
    </location>
</feature>
<keyword evidence="3" id="KW-1185">Reference proteome</keyword>
<accession>A0A168L6F2</accession>
<dbReference type="Proteomes" id="UP000078561">
    <property type="component" value="Unassembled WGS sequence"/>
</dbReference>
<protein>
    <submittedName>
        <fullName evidence="2">Uncharacterized protein</fullName>
    </submittedName>
</protein>
<gene>
    <name evidence="2" type="primary">ABSGL_01520.1 scaffold 1610</name>
</gene>
<evidence type="ECO:0000313" key="2">
    <source>
        <dbReference type="EMBL" id="SAL96150.1"/>
    </source>
</evidence>
<evidence type="ECO:0000313" key="3">
    <source>
        <dbReference type="Proteomes" id="UP000078561"/>
    </source>
</evidence>